<dbReference type="Proteomes" id="UP000186141">
    <property type="component" value="Unassembled WGS sequence"/>
</dbReference>
<accession>A0A1N7L3I5</accession>
<evidence type="ECO:0000313" key="2">
    <source>
        <dbReference type="EMBL" id="SIS68412.1"/>
    </source>
</evidence>
<sequence>MPSKKQDRMARKRAALAHAASALADATDDAGVVEDILVLMHLAGAALEPATAGAVSSGAMIARQHMASLRDNLHAARRELATLRHKGRPEEHST</sequence>
<dbReference type="AlphaFoldDB" id="A0A1N7L3I5"/>
<evidence type="ECO:0000256" key="1">
    <source>
        <dbReference type="SAM" id="Coils"/>
    </source>
</evidence>
<dbReference type="EMBL" id="FTOT01000001">
    <property type="protein sequence ID" value="SIS68412.1"/>
    <property type="molecule type" value="Genomic_DNA"/>
</dbReference>
<keyword evidence="3" id="KW-1185">Reference proteome</keyword>
<name>A0A1N7L3I5_9RHOB</name>
<feature type="coiled-coil region" evidence="1">
    <location>
        <begin position="59"/>
        <end position="86"/>
    </location>
</feature>
<reference evidence="2 3" key="1">
    <citation type="submission" date="2017-01" db="EMBL/GenBank/DDBJ databases">
        <authorList>
            <person name="Mah S.A."/>
            <person name="Swanson W.J."/>
            <person name="Moy G.W."/>
            <person name="Vacquier V.D."/>
        </authorList>
    </citation>
    <scope>NUCLEOTIDE SEQUENCE [LARGE SCALE GENOMIC DNA]</scope>
    <source>
        <strain evidence="2 3">DSM 26375</strain>
    </source>
</reference>
<evidence type="ECO:0000313" key="3">
    <source>
        <dbReference type="Proteomes" id="UP000186141"/>
    </source>
</evidence>
<keyword evidence="1" id="KW-0175">Coiled coil</keyword>
<proteinExistence type="predicted"/>
<protein>
    <submittedName>
        <fullName evidence="2">Uncharacterized protein</fullName>
    </submittedName>
</protein>
<gene>
    <name evidence="2" type="ORF">SAMN05421774_101884</name>
</gene>
<dbReference type="STRING" id="1086013.SAMN05421774_101884"/>
<dbReference type="RefSeq" id="WP_144038868.1">
    <property type="nucleotide sequence ID" value="NZ_BMEH01000001.1"/>
</dbReference>
<organism evidence="2 3">
    <name type="scientific">Gemmobacter megaterium</name>
    <dbReference type="NCBI Taxonomy" id="1086013"/>
    <lineage>
        <taxon>Bacteria</taxon>
        <taxon>Pseudomonadati</taxon>
        <taxon>Pseudomonadota</taxon>
        <taxon>Alphaproteobacteria</taxon>
        <taxon>Rhodobacterales</taxon>
        <taxon>Paracoccaceae</taxon>
        <taxon>Gemmobacter</taxon>
    </lineage>
</organism>